<dbReference type="Gene3D" id="1.10.4080.10">
    <property type="entry name" value="ADP-ribosylation/Crystallin J1"/>
    <property type="match status" value="1"/>
</dbReference>
<dbReference type="InterPro" id="IPR050792">
    <property type="entry name" value="ADP-ribosylglycohydrolase"/>
</dbReference>
<reference evidence="1" key="1">
    <citation type="submission" date="2019-05" db="EMBL/GenBank/DDBJ databases">
        <title>Methanoculleus sp. FWC-SCC1, a methanogenic archaeon isolated from deep marine cold seep.</title>
        <authorList>
            <person name="Chen Y.-W."/>
            <person name="Chen S.-C."/>
            <person name="Teng N.-H."/>
            <person name="Lai M.-C."/>
        </authorList>
    </citation>
    <scope>NUCLEOTIDE SEQUENCE</scope>
    <source>
        <strain evidence="1">FWC-SCC1</strain>
    </source>
</reference>
<dbReference type="PANTHER" id="PTHR16222">
    <property type="entry name" value="ADP-RIBOSYLGLYCOHYDROLASE"/>
    <property type="match status" value="1"/>
</dbReference>
<dbReference type="InterPro" id="IPR036705">
    <property type="entry name" value="Ribosyl_crysJ1_sf"/>
</dbReference>
<organism evidence="1 2">
    <name type="scientific">Methanoculleus frigidifontis</name>
    <dbReference type="NCBI Taxonomy" id="2584085"/>
    <lineage>
        <taxon>Archaea</taxon>
        <taxon>Methanobacteriati</taxon>
        <taxon>Methanobacteriota</taxon>
        <taxon>Stenosarchaea group</taxon>
        <taxon>Methanomicrobia</taxon>
        <taxon>Methanomicrobiales</taxon>
        <taxon>Methanomicrobiaceae</taxon>
        <taxon>Methanoculleus</taxon>
    </lineage>
</organism>
<keyword evidence="2" id="KW-1185">Reference proteome</keyword>
<dbReference type="Proteomes" id="UP001168338">
    <property type="component" value="Unassembled WGS sequence"/>
</dbReference>
<dbReference type="PANTHER" id="PTHR16222:SF12">
    <property type="entry name" value="ADP-RIBOSYLGLYCOHYDROLASE-RELATED"/>
    <property type="match status" value="1"/>
</dbReference>
<sequence>MNRSERYRGCLLGLAVGDALGTTLEFRPPGTFEPIDDMIGGGPFHLRPGEWTDDTSLALCLAESLIETRGFDPVDQLERYARWYTEGHLSSTGTCFDIGTTTREALCRFMASREPFPGLQSPRSAGNGSIMRLGPVPMFYAGDPARAIELAGESSRTTHALTVTVDACRYFGALIVGALAGAPKQELLAERYAPVAGSWQDRPLCDEIDAVAAGSFLHRDPPEIRGTGYVVNSLEAALWAFSRSSTFAEGCLLAVNLGDDADTTGAVFGQLAGAYYGVEGIPRSWRETIAHRELIETYAERLLQCGVPHSSG</sequence>
<dbReference type="SUPFAM" id="SSF101478">
    <property type="entry name" value="ADP-ribosylglycohydrolase"/>
    <property type="match status" value="1"/>
</dbReference>
<dbReference type="EMBL" id="VCYH01000012">
    <property type="protein sequence ID" value="MDN7026010.1"/>
    <property type="molecule type" value="Genomic_DNA"/>
</dbReference>
<evidence type="ECO:0000313" key="1">
    <source>
        <dbReference type="EMBL" id="MDN7026010.1"/>
    </source>
</evidence>
<comment type="caution">
    <text evidence="1">The sequence shown here is derived from an EMBL/GenBank/DDBJ whole genome shotgun (WGS) entry which is preliminary data.</text>
</comment>
<protein>
    <submittedName>
        <fullName evidence="1">ADP-ribosylglycohydrolase family protein</fullName>
    </submittedName>
</protein>
<evidence type="ECO:0000313" key="2">
    <source>
        <dbReference type="Proteomes" id="UP001168338"/>
    </source>
</evidence>
<accession>A0ABT8MDI5</accession>
<name>A0ABT8MDI5_9EURY</name>
<dbReference type="Pfam" id="PF03747">
    <property type="entry name" value="ADP_ribosyl_GH"/>
    <property type="match status" value="1"/>
</dbReference>
<proteinExistence type="predicted"/>
<gene>
    <name evidence="1" type="ORF">FGU65_14140</name>
</gene>
<dbReference type="InterPro" id="IPR005502">
    <property type="entry name" value="Ribosyl_crysJ1"/>
</dbReference>